<dbReference type="Gene3D" id="1.10.10.10">
    <property type="entry name" value="Winged helix-like DNA-binding domain superfamily/Winged helix DNA-binding domain"/>
    <property type="match status" value="1"/>
</dbReference>
<comment type="similarity">
    <text evidence="1">Belongs to the sigma-70 factor family. ECF subfamily.</text>
</comment>
<dbReference type="Pfam" id="PF04542">
    <property type="entry name" value="Sigma70_r2"/>
    <property type="match status" value="1"/>
</dbReference>
<keyword evidence="3" id="KW-0731">Sigma factor</keyword>
<protein>
    <submittedName>
        <fullName evidence="7">Sigma-70 family RNA polymerase sigma factor</fullName>
    </submittedName>
</protein>
<dbReference type="PANTHER" id="PTHR43133:SF25">
    <property type="entry name" value="RNA POLYMERASE SIGMA FACTOR RFAY-RELATED"/>
    <property type="match status" value="1"/>
</dbReference>
<keyword evidence="4" id="KW-0804">Transcription</keyword>
<dbReference type="InterPro" id="IPR013249">
    <property type="entry name" value="RNA_pol_sigma70_r4_t2"/>
</dbReference>
<dbReference type="CDD" id="cd06171">
    <property type="entry name" value="Sigma70_r4"/>
    <property type="match status" value="1"/>
</dbReference>
<dbReference type="PANTHER" id="PTHR43133">
    <property type="entry name" value="RNA POLYMERASE ECF-TYPE SIGMA FACTO"/>
    <property type="match status" value="1"/>
</dbReference>
<evidence type="ECO:0000259" key="6">
    <source>
        <dbReference type="Pfam" id="PF08281"/>
    </source>
</evidence>
<feature type="domain" description="RNA polymerase sigma-70 region 2" evidence="5">
    <location>
        <begin position="19"/>
        <end position="83"/>
    </location>
</feature>
<dbReference type="InterPro" id="IPR013324">
    <property type="entry name" value="RNA_pol_sigma_r3/r4-like"/>
</dbReference>
<feature type="domain" description="RNA polymerase sigma factor 70 region 4 type 2" evidence="6">
    <location>
        <begin position="109"/>
        <end position="161"/>
    </location>
</feature>
<dbReference type="InterPro" id="IPR036388">
    <property type="entry name" value="WH-like_DNA-bd_sf"/>
</dbReference>
<dbReference type="EMBL" id="JBHTBR010000005">
    <property type="protein sequence ID" value="MFC7292683.1"/>
    <property type="molecule type" value="Genomic_DNA"/>
</dbReference>
<organism evidence="7 8">
    <name type="scientific">Hirschia litorea</name>
    <dbReference type="NCBI Taxonomy" id="1199156"/>
    <lineage>
        <taxon>Bacteria</taxon>
        <taxon>Pseudomonadati</taxon>
        <taxon>Pseudomonadota</taxon>
        <taxon>Alphaproteobacteria</taxon>
        <taxon>Hyphomonadales</taxon>
        <taxon>Hyphomonadaceae</taxon>
        <taxon>Hirschia</taxon>
    </lineage>
</organism>
<dbReference type="RefSeq" id="WP_382168313.1">
    <property type="nucleotide sequence ID" value="NZ_JBHTBR010000005.1"/>
</dbReference>
<keyword evidence="8" id="KW-1185">Reference proteome</keyword>
<reference evidence="8" key="1">
    <citation type="journal article" date="2019" name="Int. J. Syst. Evol. Microbiol.">
        <title>The Global Catalogue of Microorganisms (GCM) 10K type strain sequencing project: providing services to taxonomists for standard genome sequencing and annotation.</title>
        <authorList>
            <consortium name="The Broad Institute Genomics Platform"/>
            <consortium name="The Broad Institute Genome Sequencing Center for Infectious Disease"/>
            <person name="Wu L."/>
            <person name="Ma J."/>
        </authorList>
    </citation>
    <scope>NUCLEOTIDE SEQUENCE [LARGE SCALE GENOMIC DNA]</scope>
    <source>
        <strain evidence="8">CCUG 51308</strain>
    </source>
</reference>
<comment type="caution">
    <text evidence="7">The sequence shown here is derived from an EMBL/GenBank/DDBJ whole genome shotgun (WGS) entry which is preliminary data.</text>
</comment>
<dbReference type="Gene3D" id="1.10.1740.10">
    <property type="match status" value="1"/>
</dbReference>
<evidence type="ECO:0000256" key="2">
    <source>
        <dbReference type="ARBA" id="ARBA00023015"/>
    </source>
</evidence>
<dbReference type="SUPFAM" id="SSF88946">
    <property type="entry name" value="Sigma2 domain of RNA polymerase sigma factors"/>
    <property type="match status" value="1"/>
</dbReference>
<dbReference type="InterPro" id="IPR014284">
    <property type="entry name" value="RNA_pol_sigma-70_dom"/>
</dbReference>
<dbReference type="InterPro" id="IPR013325">
    <property type="entry name" value="RNA_pol_sigma_r2"/>
</dbReference>
<gene>
    <name evidence="7" type="ORF">ACFQS8_13710</name>
</gene>
<evidence type="ECO:0000313" key="7">
    <source>
        <dbReference type="EMBL" id="MFC7292683.1"/>
    </source>
</evidence>
<keyword evidence="2" id="KW-0805">Transcription regulation</keyword>
<accession>A0ABW2INX6</accession>
<dbReference type="Proteomes" id="UP001596492">
    <property type="component" value="Unassembled WGS sequence"/>
</dbReference>
<evidence type="ECO:0000256" key="4">
    <source>
        <dbReference type="ARBA" id="ARBA00023163"/>
    </source>
</evidence>
<name>A0ABW2INX6_9PROT</name>
<evidence type="ECO:0000259" key="5">
    <source>
        <dbReference type="Pfam" id="PF04542"/>
    </source>
</evidence>
<dbReference type="Pfam" id="PF08281">
    <property type="entry name" value="Sigma70_r4_2"/>
    <property type="match status" value="1"/>
</dbReference>
<evidence type="ECO:0000256" key="3">
    <source>
        <dbReference type="ARBA" id="ARBA00023082"/>
    </source>
</evidence>
<dbReference type="InterPro" id="IPR039425">
    <property type="entry name" value="RNA_pol_sigma-70-like"/>
</dbReference>
<proteinExistence type="inferred from homology"/>
<sequence length="205" mass="22637">MASEIDTLDEPAFKAELTSLIPHLRAFAKSLCGNAAMADDLAQETMLKAWRARDRYEADTNMKAWCFTILRNLFYSEKRRDWRGQSLDPEVAEATLVANDKLSDTVELLELRNAMNQLPDDQRECLIMVGAGGLSYEEVAEICDCAVGTIKSRVSRARKALLELVEGSQISGFPSKDDLEAHDAFDDILDQADQLIGTPPVPGAA</sequence>
<evidence type="ECO:0000313" key="8">
    <source>
        <dbReference type="Proteomes" id="UP001596492"/>
    </source>
</evidence>
<dbReference type="InterPro" id="IPR007627">
    <property type="entry name" value="RNA_pol_sigma70_r2"/>
</dbReference>
<dbReference type="NCBIfam" id="TIGR02937">
    <property type="entry name" value="sigma70-ECF"/>
    <property type="match status" value="1"/>
</dbReference>
<evidence type="ECO:0000256" key="1">
    <source>
        <dbReference type="ARBA" id="ARBA00010641"/>
    </source>
</evidence>
<dbReference type="SUPFAM" id="SSF88659">
    <property type="entry name" value="Sigma3 and sigma4 domains of RNA polymerase sigma factors"/>
    <property type="match status" value="1"/>
</dbReference>